<dbReference type="InterPro" id="IPR027802">
    <property type="entry name" value="Multi-ubiquitin_dom"/>
</dbReference>
<dbReference type="EMBL" id="CP116810">
    <property type="protein sequence ID" value="WCL94315.1"/>
    <property type="molecule type" value="Genomic_DNA"/>
</dbReference>
<dbReference type="GeneID" id="66895248"/>
<organism evidence="2">
    <name type="scientific">Rhodopseudomonas palustris (strain ATCC BAA-98 / CGA009)</name>
    <dbReference type="NCBI Taxonomy" id="258594"/>
    <lineage>
        <taxon>Bacteria</taxon>
        <taxon>Pseudomonadati</taxon>
        <taxon>Pseudomonadota</taxon>
        <taxon>Alphaproteobacteria</taxon>
        <taxon>Hyphomicrobiales</taxon>
        <taxon>Nitrobacteraceae</taxon>
        <taxon>Rhodopseudomonas</taxon>
    </lineage>
</organism>
<feature type="domain" description="Multi-ubiquitin" evidence="1">
    <location>
        <begin position="27"/>
        <end position="87"/>
    </location>
</feature>
<dbReference type="KEGG" id="rpa:TX73_021385"/>
<dbReference type="RefSeq" id="WP_011159662.1">
    <property type="nucleotide sequence ID" value="NZ_CP116810.1"/>
</dbReference>
<gene>
    <name evidence="2" type="ordered locus">RPA4127</name>
    <name evidence="3" type="ORF">TX73_021385</name>
</gene>
<sequence length="238" mass="26576">MSITDTLAPAASHPDVFAALIADESFNFRSFPFDDRQVTGAQIGEVFGAHPISDFVIIQQLESLELETLRPTELADLRKSVRFFVIRGDATYTFIVDGLTMVWPKKTITGKAVKMLTNKDEDDIEVLLEREDRPDKVIGDDDDIQLAADGVEKLKTRYAKTTVTIIVEGTPHKWDKKKISYAEVVTLEVSDYEHHPDITYSVNFTNGPHNRPEGDLAKGESVKVRDGMIFSVSETGQS</sequence>
<reference evidence="3" key="1">
    <citation type="submission" date="2003-07" db="EMBL/GenBank/DDBJ databases">
        <authorList>
            <consortium name="Rhodopseudomonas genome consortium"/>
            <person name="Larimer F."/>
            <person name="Harwood C."/>
        </authorList>
    </citation>
    <scope>NUCLEOTIDE SEQUENCE</scope>
    <source>
        <strain evidence="3">CGA009</strain>
    </source>
</reference>
<protein>
    <submittedName>
        <fullName evidence="3">Multiubiquitin domain-containing protein</fullName>
    </submittedName>
</protein>
<evidence type="ECO:0000313" key="3">
    <source>
        <dbReference type="EMBL" id="WCL94315.1"/>
    </source>
</evidence>
<evidence type="ECO:0000313" key="2">
    <source>
        <dbReference type="EMBL" id="CAE29568.1"/>
    </source>
</evidence>
<dbReference type="HOGENOM" id="CLU_097421_0_0_5"/>
<reference evidence="3" key="3">
    <citation type="submission" date="2022-12" db="EMBL/GenBank/DDBJ databases">
        <title>Complete genome sequence of Rhodopseudomonas palustris CGA0092 and corrections to the R. palustris CGA009 genome sequence.</title>
        <authorList>
            <person name="Mazny B.R."/>
            <person name="Sheff O.F."/>
            <person name="LaSarre B."/>
            <person name="McKinlay A."/>
            <person name="McKinlay J.B."/>
        </authorList>
    </citation>
    <scope>NUCLEOTIDE SEQUENCE</scope>
    <source>
        <strain evidence="3">CGA009</strain>
    </source>
</reference>
<reference evidence="2 4" key="2">
    <citation type="journal article" date="2004" name="Nat. Biotechnol.">
        <title>Complete genome sequence of the metabolically versatile photosynthetic bacterium Rhodopseudomonas palustris.</title>
        <authorList>
            <person name="Larimer F.W."/>
            <person name="Chain P."/>
            <person name="Hauser L."/>
            <person name="Lamerdin J."/>
            <person name="Malfatti S."/>
            <person name="Do L."/>
            <person name="Land M.L."/>
            <person name="Pelletier D.A."/>
            <person name="Beatty J.T."/>
            <person name="Lang A.S."/>
            <person name="Tabita F.R."/>
            <person name="Gibson J.L."/>
            <person name="Hanson T.E."/>
            <person name="Bobst C."/>
            <person name="Torres J.L."/>
            <person name="Peres C."/>
            <person name="Harrison F.H."/>
            <person name="Gibson J."/>
            <person name="Harwood C.S."/>
        </authorList>
    </citation>
    <scope>NUCLEOTIDE SEQUENCE [LARGE SCALE GENOMIC DNA]</scope>
    <source>
        <strain evidence="4">ATCC BAA-98 / CGA009</strain>
        <strain evidence="2">CGA009</strain>
    </source>
</reference>
<dbReference type="eggNOG" id="ENOG5033BF1">
    <property type="taxonomic scope" value="Bacteria"/>
</dbReference>
<name>Q6N2C3_RHOPA</name>
<keyword evidence="4" id="KW-1185">Reference proteome</keyword>
<proteinExistence type="predicted"/>
<feature type="domain" description="Multi-ubiquitin" evidence="1">
    <location>
        <begin position="92"/>
        <end position="157"/>
    </location>
</feature>
<accession>Q6N2C3</accession>
<dbReference type="Proteomes" id="UP000001426">
    <property type="component" value="Chromosome"/>
</dbReference>
<dbReference type="STRING" id="258594.RPA4127"/>
<evidence type="ECO:0000313" key="4">
    <source>
        <dbReference type="Proteomes" id="UP000001426"/>
    </source>
</evidence>
<dbReference type="EMBL" id="BX572606">
    <property type="protein sequence ID" value="CAE29568.1"/>
    <property type="molecule type" value="Genomic_DNA"/>
</dbReference>
<feature type="domain" description="Multi-ubiquitin" evidence="1">
    <location>
        <begin position="163"/>
        <end position="235"/>
    </location>
</feature>
<evidence type="ECO:0000259" key="1">
    <source>
        <dbReference type="Pfam" id="PF14452"/>
    </source>
</evidence>
<dbReference type="Pfam" id="PF14452">
    <property type="entry name" value="Multi_ubiq"/>
    <property type="match status" value="3"/>
</dbReference>
<dbReference type="AlphaFoldDB" id="Q6N2C3"/>